<dbReference type="Gene3D" id="3.30.200.20">
    <property type="entry name" value="Phosphorylase Kinase, domain 1"/>
    <property type="match status" value="2"/>
</dbReference>
<evidence type="ECO:0000256" key="15">
    <source>
        <dbReference type="ARBA" id="ARBA00023136"/>
    </source>
</evidence>
<keyword evidence="9" id="KW-0732">Signal</keyword>
<dbReference type="InterPro" id="IPR011009">
    <property type="entry name" value="Kinase-like_dom_sf"/>
</dbReference>
<reference evidence="23" key="2">
    <citation type="journal article" date="2024" name="Plant">
        <title>Genomic evolution and insights into agronomic trait innovations of Sesamum species.</title>
        <authorList>
            <person name="Miao H."/>
            <person name="Wang L."/>
            <person name="Qu L."/>
            <person name="Liu H."/>
            <person name="Sun Y."/>
            <person name="Le M."/>
            <person name="Wang Q."/>
            <person name="Wei S."/>
            <person name="Zheng Y."/>
            <person name="Lin W."/>
            <person name="Duan Y."/>
            <person name="Cao H."/>
            <person name="Xiong S."/>
            <person name="Wang X."/>
            <person name="Wei L."/>
            <person name="Li C."/>
            <person name="Ma Q."/>
            <person name="Ju M."/>
            <person name="Zhao R."/>
            <person name="Li G."/>
            <person name="Mu C."/>
            <person name="Tian Q."/>
            <person name="Mei H."/>
            <person name="Zhang T."/>
            <person name="Gao T."/>
            <person name="Zhang H."/>
        </authorList>
    </citation>
    <scope>NUCLEOTIDE SEQUENCE</scope>
    <source>
        <strain evidence="23">K16</strain>
    </source>
</reference>
<feature type="transmembrane region" description="Helical" evidence="21">
    <location>
        <begin position="6"/>
        <end position="22"/>
    </location>
</feature>
<keyword evidence="24" id="KW-1185">Reference proteome</keyword>
<keyword evidence="3" id="KW-1003">Cell membrane</keyword>
<evidence type="ECO:0000256" key="7">
    <source>
        <dbReference type="ARBA" id="ARBA00022679"/>
    </source>
</evidence>
<keyword evidence="10" id="KW-0677">Repeat</keyword>
<evidence type="ECO:0000313" key="23">
    <source>
        <dbReference type="EMBL" id="KAK4399966.1"/>
    </source>
</evidence>
<dbReference type="PROSITE" id="PS00107">
    <property type="entry name" value="PROTEIN_KINASE_ATP"/>
    <property type="match status" value="2"/>
</dbReference>
<evidence type="ECO:0000256" key="2">
    <source>
        <dbReference type="ARBA" id="ARBA00012513"/>
    </source>
</evidence>
<dbReference type="InterPro" id="IPR025287">
    <property type="entry name" value="WAK_GUB"/>
</dbReference>
<dbReference type="Pfam" id="PF14380">
    <property type="entry name" value="WAK_assoc"/>
    <property type="match status" value="2"/>
</dbReference>
<dbReference type="PROSITE" id="PS50011">
    <property type="entry name" value="PROTEIN_KINASE_DOM"/>
    <property type="match status" value="2"/>
</dbReference>
<dbReference type="InterPro" id="IPR017441">
    <property type="entry name" value="Protein_kinase_ATP_BS"/>
</dbReference>
<keyword evidence="7" id="KW-0808">Transferase</keyword>
<evidence type="ECO:0000256" key="3">
    <source>
        <dbReference type="ARBA" id="ARBA00022475"/>
    </source>
</evidence>
<evidence type="ECO:0000256" key="20">
    <source>
        <dbReference type="PROSITE-ProRule" id="PRU10141"/>
    </source>
</evidence>
<gene>
    <name evidence="23" type="ORF">Sango_1102700</name>
</gene>
<dbReference type="Proteomes" id="UP001289374">
    <property type="component" value="Unassembled WGS sequence"/>
</dbReference>
<dbReference type="FunFam" id="3.30.200.20:FF:000217">
    <property type="entry name" value="probable LRR receptor-like serine/threonine-protein kinase At1g53430"/>
    <property type="match status" value="1"/>
</dbReference>
<feature type="transmembrane region" description="Helical" evidence="21">
    <location>
        <begin position="260"/>
        <end position="285"/>
    </location>
</feature>
<evidence type="ECO:0000256" key="14">
    <source>
        <dbReference type="ARBA" id="ARBA00022989"/>
    </source>
</evidence>
<keyword evidence="12 23" id="KW-0418">Kinase</keyword>
<feature type="domain" description="Protein kinase" evidence="22">
    <location>
        <begin position="335"/>
        <end position="610"/>
    </location>
</feature>
<dbReference type="GO" id="GO:0005524">
    <property type="term" value="F:ATP binding"/>
    <property type="evidence" value="ECO:0007669"/>
    <property type="project" value="UniProtKB-UniRule"/>
</dbReference>
<evidence type="ECO:0000256" key="6">
    <source>
        <dbReference type="ARBA" id="ARBA00022614"/>
    </source>
</evidence>
<evidence type="ECO:0000256" key="9">
    <source>
        <dbReference type="ARBA" id="ARBA00022729"/>
    </source>
</evidence>
<evidence type="ECO:0000256" key="16">
    <source>
        <dbReference type="ARBA" id="ARBA00023170"/>
    </source>
</evidence>
<evidence type="ECO:0000256" key="13">
    <source>
        <dbReference type="ARBA" id="ARBA00022840"/>
    </source>
</evidence>
<feature type="domain" description="Protein kinase" evidence="22">
    <location>
        <begin position="985"/>
        <end position="1234"/>
    </location>
</feature>
<evidence type="ECO:0000256" key="5">
    <source>
        <dbReference type="ARBA" id="ARBA00022553"/>
    </source>
</evidence>
<dbReference type="EMBL" id="JACGWL010000006">
    <property type="protein sequence ID" value="KAK4399966.1"/>
    <property type="molecule type" value="Genomic_DNA"/>
</dbReference>
<sequence>MYNMHTLLVCLDICVFCVILLSKRSCGADYRYEACVPRNCGNGPNISFPFYIPGLQEPYCGYPGFALNCSQQRFPVLQLPENAYVVEGISYQTRTLRVYDAAVLSSYGTGCLPGIRNTTLPTAPFGFYGNVTRLHLFSNCTNNSLSENLWRHRIGCDGKGRDSWDLAIYGKDENFANIALKNCERNVVAPVEDGGNIGPGNVDEVLRRGFVLNWTASDCSNCERSGGRCGFNATIHHFRCWCPGRPHSRRCRPEKRHQSVLILATAISGGGAVLLLCLLILFVLWHCKKRIKKIYFLSRSTTSDPSTKSDIETGRSYFGIPIFSHTELEVATGNFDASKELGDGGFGAVYHGKLQDGREVAIKRLYEHNYRRVEQFMNEIKILTCLRHKNLVSLYGCTSRRSKELLLVYEYIPNGTVADHLHGEKAQKAPLSWPVRMNIAIETASALAYLHKSDIIHRDVKTDNILLDNNFCVKVADFGLSRFCPNNVTHVSTAPQGTPGYVDPEYHQCYQLTDKSDVYSFGVVLVELLSSMPAVDISRSRDEINLAILAVNRIQKHAFDELLDRSLGYDCDAEVKRMSTSVAELAFRCLQLEKDMRPSMDEVLSVLEEIRSGEESRFEDVREGKDHNCVSGKMWSETDDVVLLKNMNFQSSPNAVTDVWVDKKSMETPVIVARTKARSHCRRKQRVANLVHFPQDYRNCGLGPNIHFPFYIPRSLRVYNAAVLSSNGLQESFCGYPGFELNCSQQGFPVLQLPGSEYVVQDISYQTRSLRVYNAAVLSSNGTGCLPGIRNTTLPAARFGFYGNVTQLHLFSNCTNSTSEDLWRHRVGCDGKGRDGWDLGIYDKDENSTNIASKNCKRNVVAPVEDDGNIGPGNVDEVLRRGFVLNWTASDCSPCGISGGRCGFNAIAYHFRCFCPEGPHSRSCPPGFAAALIVVTTCLLVLLIFLKRKRMKNAVNYKKVEVFLKNHGSLAPRRYKYSELKKMTKSFSDHLGKGGYGNVYKGKSQDGLLLAVKILNESRDDGEEFVNEVASISTTSHVNIVTLLGFCFEGSNRALVYEFMPNGSLDRFICNTSLPDADRLEWGKLIEIAVGIARGLEYLHRGCNTRILHLDIKPHNILLDKDFQPKISDFGLAKLCPDRASIISMSGTRGTIGYIAPEVFCRNFGDISHKSDVYSYGMMVLDIVGERKNDNPRIGHDHDHSSETYFPHWIYKHLELDNDDGIVGEKNAISQREN</sequence>
<keyword evidence="15 21" id="KW-0472">Membrane</keyword>
<keyword evidence="4" id="KW-0723">Serine/threonine-protein kinase</keyword>
<dbReference type="Gene3D" id="1.10.510.10">
    <property type="entry name" value="Transferase(Phosphotransferase) domain 1"/>
    <property type="match status" value="2"/>
</dbReference>
<protein>
    <recommendedName>
        <fullName evidence="2">non-specific serine/threonine protein kinase</fullName>
        <ecNumber evidence="2">2.7.11.1</ecNumber>
    </recommendedName>
</protein>
<dbReference type="SMART" id="SM00220">
    <property type="entry name" value="S_TKc"/>
    <property type="match status" value="2"/>
</dbReference>
<evidence type="ECO:0000313" key="24">
    <source>
        <dbReference type="Proteomes" id="UP001289374"/>
    </source>
</evidence>
<evidence type="ECO:0000256" key="19">
    <source>
        <dbReference type="ARBA" id="ARBA00048679"/>
    </source>
</evidence>
<evidence type="ECO:0000256" key="18">
    <source>
        <dbReference type="ARBA" id="ARBA00047899"/>
    </source>
</evidence>
<dbReference type="PROSITE" id="PS00108">
    <property type="entry name" value="PROTEIN_KINASE_ST"/>
    <property type="match status" value="2"/>
</dbReference>
<dbReference type="FunFam" id="3.30.200.20:FF:000178">
    <property type="entry name" value="serine/threonine-protein kinase PBS1-like"/>
    <property type="match status" value="1"/>
</dbReference>
<evidence type="ECO:0000256" key="10">
    <source>
        <dbReference type="ARBA" id="ARBA00022737"/>
    </source>
</evidence>
<keyword evidence="16 23" id="KW-0675">Receptor</keyword>
<proteinExistence type="predicted"/>
<evidence type="ECO:0000256" key="4">
    <source>
        <dbReference type="ARBA" id="ARBA00022527"/>
    </source>
</evidence>
<feature type="binding site" evidence="20">
    <location>
        <position position="363"/>
    </location>
    <ligand>
        <name>ATP</name>
        <dbReference type="ChEBI" id="CHEBI:30616"/>
    </ligand>
</feature>
<dbReference type="GO" id="GO:0004674">
    <property type="term" value="F:protein serine/threonine kinase activity"/>
    <property type="evidence" value="ECO:0007669"/>
    <property type="project" value="UniProtKB-KW"/>
</dbReference>
<evidence type="ECO:0000256" key="11">
    <source>
        <dbReference type="ARBA" id="ARBA00022741"/>
    </source>
</evidence>
<organism evidence="23 24">
    <name type="scientific">Sesamum angolense</name>
    <dbReference type="NCBI Taxonomy" id="2727404"/>
    <lineage>
        <taxon>Eukaryota</taxon>
        <taxon>Viridiplantae</taxon>
        <taxon>Streptophyta</taxon>
        <taxon>Embryophyta</taxon>
        <taxon>Tracheophyta</taxon>
        <taxon>Spermatophyta</taxon>
        <taxon>Magnoliopsida</taxon>
        <taxon>eudicotyledons</taxon>
        <taxon>Gunneridae</taxon>
        <taxon>Pentapetalae</taxon>
        <taxon>asterids</taxon>
        <taxon>lamiids</taxon>
        <taxon>Lamiales</taxon>
        <taxon>Pedaliaceae</taxon>
        <taxon>Sesamum</taxon>
    </lineage>
</organism>
<evidence type="ECO:0000256" key="1">
    <source>
        <dbReference type="ARBA" id="ARBA00004162"/>
    </source>
</evidence>
<evidence type="ECO:0000256" key="8">
    <source>
        <dbReference type="ARBA" id="ARBA00022692"/>
    </source>
</evidence>
<dbReference type="PANTHER" id="PTHR46008">
    <property type="entry name" value="LEAF RUST 10 DISEASE-RESISTANCE LOCUS RECEPTOR-LIKE PROTEIN KINASE-LIKE 1.4"/>
    <property type="match status" value="1"/>
</dbReference>
<dbReference type="InterPro" id="IPR008271">
    <property type="entry name" value="Ser/Thr_kinase_AS"/>
</dbReference>
<dbReference type="PANTHER" id="PTHR46008:SF2">
    <property type="entry name" value="LEAF RUST 10 DISEASE-RESISTANCE LOCUS RECEPTOR-LIKE PROTEIN KINASE-LIKE 1.4"/>
    <property type="match status" value="1"/>
</dbReference>
<comment type="catalytic activity">
    <reaction evidence="19">
        <text>L-seryl-[protein] + ATP = O-phospho-L-seryl-[protein] + ADP + H(+)</text>
        <dbReference type="Rhea" id="RHEA:17989"/>
        <dbReference type="Rhea" id="RHEA-COMP:9863"/>
        <dbReference type="Rhea" id="RHEA-COMP:11604"/>
        <dbReference type="ChEBI" id="CHEBI:15378"/>
        <dbReference type="ChEBI" id="CHEBI:29999"/>
        <dbReference type="ChEBI" id="CHEBI:30616"/>
        <dbReference type="ChEBI" id="CHEBI:83421"/>
        <dbReference type="ChEBI" id="CHEBI:456216"/>
        <dbReference type="EC" id="2.7.11.1"/>
    </reaction>
</comment>
<dbReference type="Pfam" id="PF13947">
    <property type="entry name" value="GUB_WAK_bind"/>
    <property type="match status" value="2"/>
</dbReference>
<keyword evidence="17" id="KW-0325">Glycoprotein</keyword>
<keyword evidence="8 21" id="KW-0812">Transmembrane</keyword>
<keyword evidence="5" id="KW-0597">Phosphoprotein</keyword>
<feature type="binding site" evidence="20">
    <location>
        <position position="1013"/>
    </location>
    <ligand>
        <name>ATP</name>
        <dbReference type="ChEBI" id="CHEBI:30616"/>
    </ligand>
</feature>
<keyword evidence="6" id="KW-0433">Leucine-rich repeat</keyword>
<dbReference type="FunFam" id="1.10.510.10:FF:000358">
    <property type="entry name" value="Putative leucine-rich repeat receptor-like serine/threonine-protein kinase"/>
    <property type="match status" value="1"/>
</dbReference>
<comment type="caution">
    <text evidence="23">The sequence shown here is derived from an EMBL/GenBank/DDBJ whole genome shotgun (WGS) entry which is preliminary data.</text>
</comment>
<dbReference type="GO" id="GO:0030247">
    <property type="term" value="F:polysaccharide binding"/>
    <property type="evidence" value="ECO:0007669"/>
    <property type="project" value="InterPro"/>
</dbReference>
<evidence type="ECO:0000256" key="17">
    <source>
        <dbReference type="ARBA" id="ARBA00023180"/>
    </source>
</evidence>
<reference evidence="23" key="1">
    <citation type="submission" date="2020-06" db="EMBL/GenBank/DDBJ databases">
        <authorList>
            <person name="Li T."/>
            <person name="Hu X."/>
            <person name="Zhang T."/>
            <person name="Song X."/>
            <person name="Zhang H."/>
            <person name="Dai N."/>
            <person name="Sheng W."/>
            <person name="Hou X."/>
            <person name="Wei L."/>
        </authorList>
    </citation>
    <scope>NUCLEOTIDE SEQUENCE</scope>
    <source>
        <strain evidence="23">K16</strain>
        <tissue evidence="23">Leaf</tissue>
    </source>
</reference>
<evidence type="ECO:0000256" key="12">
    <source>
        <dbReference type="ARBA" id="ARBA00022777"/>
    </source>
</evidence>
<keyword evidence="14 21" id="KW-1133">Transmembrane helix</keyword>
<feature type="transmembrane region" description="Helical" evidence="21">
    <location>
        <begin position="927"/>
        <end position="946"/>
    </location>
</feature>
<accession>A0AAE2BW27</accession>
<name>A0AAE2BW27_9LAMI</name>
<comment type="catalytic activity">
    <reaction evidence="18">
        <text>L-threonyl-[protein] + ATP = O-phospho-L-threonyl-[protein] + ADP + H(+)</text>
        <dbReference type="Rhea" id="RHEA:46608"/>
        <dbReference type="Rhea" id="RHEA-COMP:11060"/>
        <dbReference type="Rhea" id="RHEA-COMP:11605"/>
        <dbReference type="ChEBI" id="CHEBI:15378"/>
        <dbReference type="ChEBI" id="CHEBI:30013"/>
        <dbReference type="ChEBI" id="CHEBI:30616"/>
        <dbReference type="ChEBI" id="CHEBI:61977"/>
        <dbReference type="ChEBI" id="CHEBI:456216"/>
        <dbReference type="EC" id="2.7.11.1"/>
    </reaction>
</comment>
<evidence type="ECO:0000256" key="21">
    <source>
        <dbReference type="SAM" id="Phobius"/>
    </source>
</evidence>
<dbReference type="SUPFAM" id="SSF56112">
    <property type="entry name" value="Protein kinase-like (PK-like)"/>
    <property type="match status" value="2"/>
</dbReference>
<dbReference type="FunFam" id="1.10.510.10:FF:000161">
    <property type="entry name" value="Wall-associated receptor kinase-like 20"/>
    <property type="match status" value="1"/>
</dbReference>
<dbReference type="AlphaFoldDB" id="A0AAE2BW27"/>
<dbReference type="InterPro" id="IPR000719">
    <property type="entry name" value="Prot_kinase_dom"/>
</dbReference>
<evidence type="ECO:0000259" key="22">
    <source>
        <dbReference type="PROSITE" id="PS50011"/>
    </source>
</evidence>
<keyword evidence="11 20" id="KW-0547">Nucleotide-binding</keyword>
<keyword evidence="13 20" id="KW-0067">ATP-binding</keyword>
<dbReference type="EC" id="2.7.11.1" evidence="2"/>
<dbReference type="Pfam" id="PF00069">
    <property type="entry name" value="Pkinase"/>
    <property type="match status" value="2"/>
</dbReference>
<comment type="subcellular location">
    <subcellularLocation>
        <location evidence="1">Cell membrane</location>
        <topology evidence="1">Single-pass membrane protein</topology>
    </subcellularLocation>
</comment>
<dbReference type="InterPro" id="IPR032872">
    <property type="entry name" value="WAK_assoc_C"/>
</dbReference>
<dbReference type="GO" id="GO:0005886">
    <property type="term" value="C:plasma membrane"/>
    <property type="evidence" value="ECO:0007669"/>
    <property type="project" value="UniProtKB-SubCell"/>
</dbReference>